<organism evidence="6 7">
    <name type="scientific">Geomobilimonas luticola</name>
    <dbReference type="NCBI Taxonomy" id="1114878"/>
    <lineage>
        <taxon>Bacteria</taxon>
        <taxon>Pseudomonadati</taxon>
        <taxon>Thermodesulfobacteriota</taxon>
        <taxon>Desulfuromonadia</taxon>
        <taxon>Geobacterales</taxon>
        <taxon>Geobacteraceae</taxon>
        <taxon>Geomobilimonas</taxon>
    </lineage>
</organism>
<feature type="transmembrane region" description="Helical" evidence="4">
    <location>
        <begin position="157"/>
        <end position="184"/>
    </location>
</feature>
<evidence type="ECO:0000313" key="6">
    <source>
        <dbReference type="EMBL" id="MBT0653764.1"/>
    </source>
</evidence>
<feature type="transmembrane region" description="Helical" evidence="4">
    <location>
        <begin position="359"/>
        <end position="376"/>
    </location>
</feature>
<dbReference type="Gene3D" id="1.25.40.10">
    <property type="entry name" value="Tetratricopeptide repeat domain"/>
    <property type="match status" value="1"/>
</dbReference>
<dbReference type="InterPro" id="IPR052346">
    <property type="entry name" value="O-mannosyl-transferase_TMTC"/>
</dbReference>
<dbReference type="Pfam" id="PF13174">
    <property type="entry name" value="TPR_6"/>
    <property type="match status" value="1"/>
</dbReference>
<feature type="repeat" description="TPR" evidence="3">
    <location>
        <begin position="401"/>
        <end position="434"/>
    </location>
</feature>
<feature type="transmembrane region" description="Helical" evidence="4">
    <location>
        <begin position="235"/>
        <end position="256"/>
    </location>
</feature>
<feature type="transmembrane region" description="Helical" evidence="4">
    <location>
        <begin position="204"/>
        <end position="223"/>
    </location>
</feature>
<dbReference type="NCBIfam" id="NF047558">
    <property type="entry name" value="TPR_END_plus"/>
    <property type="match status" value="1"/>
</dbReference>
<feature type="repeat" description="TPR" evidence="3">
    <location>
        <begin position="469"/>
        <end position="502"/>
    </location>
</feature>
<gene>
    <name evidence="6" type="ORF">KI810_11910</name>
</gene>
<feature type="domain" description="Glycosyltransferase RgtA/B/C/D-like" evidence="5">
    <location>
        <begin position="75"/>
        <end position="216"/>
    </location>
</feature>
<dbReference type="PANTHER" id="PTHR44227">
    <property type="match status" value="1"/>
</dbReference>
<evidence type="ECO:0000256" key="2">
    <source>
        <dbReference type="ARBA" id="ARBA00022803"/>
    </source>
</evidence>
<dbReference type="SMART" id="SM00028">
    <property type="entry name" value="TPR"/>
    <property type="match status" value="4"/>
</dbReference>
<dbReference type="Proteomes" id="UP000756860">
    <property type="component" value="Unassembled WGS sequence"/>
</dbReference>
<dbReference type="Pfam" id="PF13231">
    <property type="entry name" value="PMT_2"/>
    <property type="match status" value="1"/>
</dbReference>
<dbReference type="SUPFAM" id="SSF48452">
    <property type="entry name" value="TPR-like"/>
    <property type="match status" value="1"/>
</dbReference>
<dbReference type="EMBL" id="JAHCVK010000005">
    <property type="protein sequence ID" value="MBT0653764.1"/>
    <property type="molecule type" value="Genomic_DNA"/>
</dbReference>
<name>A0ABS5SEH3_9BACT</name>
<evidence type="ECO:0000259" key="5">
    <source>
        <dbReference type="Pfam" id="PF13231"/>
    </source>
</evidence>
<comment type="caution">
    <text evidence="6">The sequence shown here is derived from an EMBL/GenBank/DDBJ whole genome shotgun (WGS) entry which is preliminary data.</text>
</comment>
<accession>A0ABS5SEH3</accession>
<feature type="transmembrane region" description="Helical" evidence="4">
    <location>
        <begin position="276"/>
        <end position="295"/>
    </location>
</feature>
<evidence type="ECO:0000256" key="1">
    <source>
        <dbReference type="ARBA" id="ARBA00022737"/>
    </source>
</evidence>
<dbReference type="InterPro" id="IPR011990">
    <property type="entry name" value="TPR-like_helical_dom_sf"/>
</dbReference>
<dbReference type="InterPro" id="IPR019734">
    <property type="entry name" value="TPR_rpt"/>
</dbReference>
<keyword evidence="4" id="KW-0812">Transmembrane</keyword>
<feature type="transmembrane region" description="Helical" evidence="4">
    <location>
        <begin position="100"/>
        <end position="122"/>
    </location>
</feature>
<dbReference type="InterPro" id="IPR038731">
    <property type="entry name" value="RgtA/B/C-like"/>
</dbReference>
<dbReference type="PANTHER" id="PTHR44227:SF3">
    <property type="entry name" value="PROTEIN O-MANNOSYL-TRANSFERASE TMTC4"/>
    <property type="match status" value="1"/>
</dbReference>
<feature type="transmembrane region" description="Helical" evidence="4">
    <location>
        <begin position="329"/>
        <end position="347"/>
    </location>
</feature>
<protein>
    <submittedName>
        <fullName evidence="6">Tetratricopeptide repeat protein</fullName>
    </submittedName>
</protein>
<dbReference type="RefSeq" id="WP_214175768.1">
    <property type="nucleotide sequence ID" value="NZ_JAHCVK010000005.1"/>
</dbReference>
<keyword evidence="4" id="KW-1133">Transmembrane helix</keyword>
<reference evidence="6 7" key="1">
    <citation type="submission" date="2021-05" db="EMBL/GenBank/DDBJ databases">
        <title>The draft genome of Geobacter luticola JCM 17780.</title>
        <authorList>
            <person name="Xu Z."/>
            <person name="Masuda Y."/>
            <person name="Itoh H."/>
            <person name="Senoo K."/>
        </authorList>
    </citation>
    <scope>NUCLEOTIDE SEQUENCE [LARGE SCALE GENOMIC DNA]</scope>
    <source>
        <strain evidence="6 7">JCM 17780</strain>
    </source>
</reference>
<evidence type="ECO:0000313" key="7">
    <source>
        <dbReference type="Proteomes" id="UP000756860"/>
    </source>
</evidence>
<dbReference type="PROSITE" id="PS50005">
    <property type="entry name" value="TPR"/>
    <property type="match status" value="2"/>
</dbReference>
<proteinExistence type="predicted"/>
<dbReference type="Pfam" id="PF13432">
    <property type="entry name" value="TPR_16"/>
    <property type="match status" value="1"/>
</dbReference>
<sequence>MVAGLVYGGILGHQFIFNWDDSAYVVENEAVRGVTPDHVRAAFSSFYVGNYAPVHIVSYMLDYSIWGLRPYGYLLTNILLHASNGLLFYVLLVRLHLGKVGALFAALLFLVHPVQVETVAWVAERKNLLAMLFFLISLLLYTMYGDHGERQRRGGKIFYGASLAAFAMAVLSKSVAVVLLPTLLLYDICFLPAGEWRRRLIEKIPYLLIVVGTVIVTCISQAGESSGGMRTYHGGSPFVTFLTMLPVLAEYLRMLVWPSHLSVVYMPDLKQQVDGTVAGAAILLILVSCAGVYLFRRQRPLFFWFALFWIGLVPVSQIIPIATLMNDRYLYFPLLGAAAMAGCGVTAGWSSTSTGKGKGILLACAGLLVLSLAVAAQQRTDVWQDEISLWSDAAHKEPECHVAWFGLGDAQLSRGATEKGVQALNRALVIDPTYGNALHRLALFYMERGELLTARPYLQRLVSHWPGDIYGLTALAANYYLAGDLPGAAVYYTQALALQPDSAPILTYLGHVNLGLRQLEPARRYYLDALKIGGSRGEIEYSLACVEALAGRPATAIDYLEAALADGFTDLVRIRNNRELVSLWGKPEFLALQGRTGREEGTIGAKGRQ</sequence>
<feature type="transmembrane region" description="Helical" evidence="4">
    <location>
        <begin position="71"/>
        <end position="93"/>
    </location>
</feature>
<feature type="transmembrane region" description="Helical" evidence="4">
    <location>
        <begin position="302"/>
        <end position="323"/>
    </location>
</feature>
<feature type="transmembrane region" description="Helical" evidence="4">
    <location>
        <begin position="128"/>
        <end position="145"/>
    </location>
</feature>
<keyword evidence="7" id="KW-1185">Reference proteome</keyword>
<keyword evidence="4" id="KW-0472">Membrane</keyword>
<evidence type="ECO:0000256" key="3">
    <source>
        <dbReference type="PROSITE-ProRule" id="PRU00339"/>
    </source>
</evidence>
<evidence type="ECO:0000256" key="4">
    <source>
        <dbReference type="SAM" id="Phobius"/>
    </source>
</evidence>
<keyword evidence="2 3" id="KW-0802">TPR repeat</keyword>
<keyword evidence="1" id="KW-0677">Repeat</keyword>